<evidence type="ECO:0000256" key="1">
    <source>
        <dbReference type="SAM" id="MobiDB-lite"/>
    </source>
</evidence>
<protein>
    <submittedName>
        <fullName evidence="2">Uncharacterized protein</fullName>
    </submittedName>
</protein>
<organism evidence="2 3">
    <name type="scientific">Gymnopus androsaceus JB14</name>
    <dbReference type="NCBI Taxonomy" id="1447944"/>
    <lineage>
        <taxon>Eukaryota</taxon>
        <taxon>Fungi</taxon>
        <taxon>Dikarya</taxon>
        <taxon>Basidiomycota</taxon>
        <taxon>Agaricomycotina</taxon>
        <taxon>Agaricomycetes</taxon>
        <taxon>Agaricomycetidae</taxon>
        <taxon>Agaricales</taxon>
        <taxon>Marasmiineae</taxon>
        <taxon>Omphalotaceae</taxon>
        <taxon>Gymnopus</taxon>
    </lineage>
</organism>
<accession>A0A6A4GBH9</accession>
<feature type="compositionally biased region" description="Low complexity" evidence="1">
    <location>
        <begin position="215"/>
        <end position="225"/>
    </location>
</feature>
<evidence type="ECO:0000313" key="3">
    <source>
        <dbReference type="Proteomes" id="UP000799118"/>
    </source>
</evidence>
<feature type="compositionally biased region" description="Low complexity" evidence="1">
    <location>
        <begin position="243"/>
        <end position="259"/>
    </location>
</feature>
<proteinExistence type="predicted"/>
<dbReference type="EMBL" id="ML770918">
    <property type="protein sequence ID" value="KAE9382856.1"/>
    <property type="molecule type" value="Genomic_DNA"/>
</dbReference>
<dbReference type="Proteomes" id="UP000799118">
    <property type="component" value="Unassembled WGS sequence"/>
</dbReference>
<sequence length="325" mass="36977">KALAAGKYVFLIRTIELHLGMDEATFNLNSRWNIILLRLDIHPWFDGMGFILIPFSIRVLRKMAEVASHNLKCLSKDARRRYNDCKELNRRTYRYRLVKLHMHPSRSIPRQQLRPDGTDNPNTRPEWHDYPYERKEMQKLKSHLNPFYALYHARFQINQAIEQNYIDPEDFWERDVNHPLFESLQLVKQITQPWYDPNTVPDSEFLGTDSPSPSPIKSSVKSGVKLTTSNDADLSAESVAGPSARRVTRSSAQSSSSSVMLAEDVFLSQPVASLSSRPPKKQKMTAAAEVSSENERGKGKMRATKASSDAGAKRTHQQAGLNPSP</sequence>
<feature type="region of interest" description="Disordered" evidence="1">
    <location>
        <begin position="271"/>
        <end position="325"/>
    </location>
</feature>
<reference evidence="2" key="1">
    <citation type="journal article" date="2019" name="Environ. Microbiol.">
        <title>Fungal ecological strategies reflected in gene transcription - a case study of two litter decomposers.</title>
        <authorList>
            <person name="Barbi F."/>
            <person name="Kohler A."/>
            <person name="Barry K."/>
            <person name="Baskaran P."/>
            <person name="Daum C."/>
            <person name="Fauchery L."/>
            <person name="Ihrmark K."/>
            <person name="Kuo A."/>
            <person name="LaButti K."/>
            <person name="Lipzen A."/>
            <person name="Morin E."/>
            <person name="Grigoriev I.V."/>
            <person name="Henrissat B."/>
            <person name="Lindahl B."/>
            <person name="Martin F."/>
        </authorList>
    </citation>
    <scope>NUCLEOTIDE SEQUENCE</scope>
    <source>
        <strain evidence="2">JB14</strain>
    </source>
</reference>
<name>A0A6A4GBH9_9AGAR</name>
<feature type="region of interest" description="Disordered" evidence="1">
    <location>
        <begin position="199"/>
        <end position="259"/>
    </location>
</feature>
<keyword evidence="3" id="KW-1185">Reference proteome</keyword>
<feature type="non-terminal residue" evidence="2">
    <location>
        <position position="1"/>
    </location>
</feature>
<dbReference type="OrthoDB" id="3133596at2759"/>
<gene>
    <name evidence="2" type="ORF">BT96DRAFT_951841</name>
</gene>
<dbReference type="AlphaFoldDB" id="A0A6A4GBH9"/>
<evidence type="ECO:0000313" key="2">
    <source>
        <dbReference type="EMBL" id="KAE9382856.1"/>
    </source>
</evidence>